<dbReference type="Pfam" id="PF13440">
    <property type="entry name" value="Polysacc_synt_3"/>
    <property type="match status" value="1"/>
</dbReference>
<evidence type="ECO:0000256" key="2">
    <source>
        <dbReference type="ARBA" id="ARBA00022475"/>
    </source>
</evidence>
<dbReference type="PANTHER" id="PTHR30250:SF28">
    <property type="entry name" value="POLYSACCHARIDE BIOSYNTHESIS PROTEIN"/>
    <property type="match status" value="1"/>
</dbReference>
<dbReference type="OrthoDB" id="109075at2"/>
<reference evidence="7 8" key="1">
    <citation type="submission" date="2012-12" db="EMBL/GenBank/DDBJ databases">
        <title>Genome assembly of Fulvivirga imtechensis AK7.</title>
        <authorList>
            <person name="Nupur N."/>
            <person name="Khatri I."/>
            <person name="Kumar R."/>
            <person name="Subramanian S."/>
            <person name="Pinnaka A."/>
        </authorList>
    </citation>
    <scope>NUCLEOTIDE SEQUENCE [LARGE SCALE GENOMIC DNA]</scope>
    <source>
        <strain evidence="7 8">AK7</strain>
    </source>
</reference>
<name>L8JSB2_9BACT</name>
<evidence type="ECO:0000256" key="4">
    <source>
        <dbReference type="ARBA" id="ARBA00022989"/>
    </source>
</evidence>
<feature type="transmembrane region" description="Helical" evidence="6">
    <location>
        <begin position="303"/>
        <end position="330"/>
    </location>
</feature>
<feature type="transmembrane region" description="Helical" evidence="6">
    <location>
        <begin position="156"/>
        <end position="178"/>
    </location>
</feature>
<organism evidence="7 8">
    <name type="scientific">Fulvivirga imtechensis AK7</name>
    <dbReference type="NCBI Taxonomy" id="1237149"/>
    <lineage>
        <taxon>Bacteria</taxon>
        <taxon>Pseudomonadati</taxon>
        <taxon>Bacteroidota</taxon>
        <taxon>Cytophagia</taxon>
        <taxon>Cytophagales</taxon>
        <taxon>Fulvivirgaceae</taxon>
        <taxon>Fulvivirga</taxon>
    </lineage>
</organism>
<gene>
    <name evidence="7" type="ORF">C900_04064</name>
</gene>
<dbReference type="eggNOG" id="COG2244">
    <property type="taxonomic scope" value="Bacteria"/>
</dbReference>
<dbReference type="AlphaFoldDB" id="L8JSB2"/>
<dbReference type="STRING" id="1237149.C900_04064"/>
<keyword evidence="5 6" id="KW-0472">Membrane</keyword>
<feature type="transmembrane region" description="Helical" evidence="6">
    <location>
        <begin position="262"/>
        <end position="282"/>
    </location>
</feature>
<feature type="transmembrane region" description="Helical" evidence="6">
    <location>
        <begin position="58"/>
        <end position="76"/>
    </location>
</feature>
<keyword evidence="4 6" id="KW-1133">Transmembrane helix</keyword>
<keyword evidence="2" id="KW-1003">Cell membrane</keyword>
<comment type="subcellular location">
    <subcellularLocation>
        <location evidence="1">Cell membrane</location>
        <topology evidence="1">Multi-pass membrane protein</topology>
    </subcellularLocation>
</comment>
<feature type="transmembrane region" description="Helical" evidence="6">
    <location>
        <begin position="96"/>
        <end position="121"/>
    </location>
</feature>
<feature type="transmembrane region" description="Helical" evidence="6">
    <location>
        <begin position="184"/>
        <end position="204"/>
    </location>
</feature>
<dbReference type="InterPro" id="IPR050833">
    <property type="entry name" value="Poly_Biosynth_Transport"/>
</dbReference>
<keyword evidence="8" id="KW-1185">Reference proteome</keyword>
<accession>L8JSB2</accession>
<dbReference type="EMBL" id="AMZN01000055">
    <property type="protein sequence ID" value="ELR70379.1"/>
    <property type="molecule type" value="Genomic_DNA"/>
</dbReference>
<evidence type="ECO:0000256" key="1">
    <source>
        <dbReference type="ARBA" id="ARBA00004651"/>
    </source>
</evidence>
<feature type="transmembrane region" description="Helical" evidence="6">
    <location>
        <begin position="342"/>
        <end position="363"/>
    </location>
</feature>
<protein>
    <submittedName>
        <fullName evidence="7">O-antigen flippase Wzx</fullName>
    </submittedName>
</protein>
<evidence type="ECO:0000313" key="8">
    <source>
        <dbReference type="Proteomes" id="UP000011135"/>
    </source>
</evidence>
<evidence type="ECO:0000256" key="6">
    <source>
        <dbReference type="SAM" id="Phobius"/>
    </source>
</evidence>
<comment type="caution">
    <text evidence="7">The sequence shown here is derived from an EMBL/GenBank/DDBJ whole genome shotgun (WGS) entry which is preliminary data.</text>
</comment>
<feature type="transmembrane region" description="Helical" evidence="6">
    <location>
        <begin position="397"/>
        <end position="416"/>
    </location>
</feature>
<keyword evidence="3 6" id="KW-0812">Transmembrane</keyword>
<evidence type="ECO:0000256" key="3">
    <source>
        <dbReference type="ARBA" id="ARBA00022692"/>
    </source>
</evidence>
<sequence length="427" mass="47908">MMLRSLIEIGRSLGKKLSGPFLMDIGRLGVGNLFAVIISFIGYPILARLYSDLEFGEFALFQSVFLVLVFLSSLNYQEALLLIKSKTQFTHLLNGLILVIIGFSLLITFFISFSGFSFLGINLNQHHIWLLPITVMLGAFAQIGHYAFLRQKKFKFISLVKIVERIIFLSTAILLAITKVIHSGLIWGLLAGRFAAFSISLCHITPKQFRITKQFRKILCRHRNFLFYALPGGLLERISRHLPIIIISTLAGKIATGQYAMAYKILTLPELVIGASIGQVFYQRASKKFLSNRKLLPIIIQTWGLQFMLGIIPLVVIVFFGDYLFAFFLGDSWLQAGEIAKILGVMLFAMFVSTPTSSILNILNKQHIGLVFGIIVLATRSVSLVIGLKLFALDGALWTFVITEIVVIIAFNLFLLKFTSNWDNQLT</sequence>
<dbReference type="PANTHER" id="PTHR30250">
    <property type="entry name" value="PST FAMILY PREDICTED COLANIC ACID TRANSPORTER"/>
    <property type="match status" value="1"/>
</dbReference>
<dbReference type="RefSeq" id="WP_009581482.1">
    <property type="nucleotide sequence ID" value="NZ_AMZN01000055.1"/>
</dbReference>
<feature type="transmembrane region" description="Helical" evidence="6">
    <location>
        <begin position="21"/>
        <end position="46"/>
    </location>
</feature>
<evidence type="ECO:0000256" key="5">
    <source>
        <dbReference type="ARBA" id="ARBA00023136"/>
    </source>
</evidence>
<dbReference type="Proteomes" id="UP000011135">
    <property type="component" value="Unassembled WGS sequence"/>
</dbReference>
<feature type="transmembrane region" description="Helical" evidence="6">
    <location>
        <begin position="127"/>
        <end position="149"/>
    </location>
</feature>
<proteinExistence type="predicted"/>
<evidence type="ECO:0000313" key="7">
    <source>
        <dbReference type="EMBL" id="ELR70379.1"/>
    </source>
</evidence>
<feature type="transmembrane region" description="Helical" evidence="6">
    <location>
        <begin position="370"/>
        <end position="391"/>
    </location>
</feature>
<dbReference type="GO" id="GO:0005886">
    <property type="term" value="C:plasma membrane"/>
    <property type="evidence" value="ECO:0007669"/>
    <property type="project" value="UniProtKB-SubCell"/>
</dbReference>
<feature type="transmembrane region" description="Helical" evidence="6">
    <location>
        <begin position="225"/>
        <end position="250"/>
    </location>
</feature>